<feature type="region of interest" description="Disordered" evidence="1">
    <location>
        <begin position="167"/>
        <end position="211"/>
    </location>
</feature>
<comment type="caution">
    <text evidence="2">The sequence shown here is derived from an EMBL/GenBank/DDBJ whole genome shotgun (WGS) entry which is preliminary data.</text>
</comment>
<evidence type="ECO:0000313" key="3">
    <source>
        <dbReference type="Proteomes" id="UP000807306"/>
    </source>
</evidence>
<gene>
    <name evidence="2" type="ORF">CPB83DRAFT_838809</name>
</gene>
<organism evidence="2 3">
    <name type="scientific">Crepidotus variabilis</name>
    <dbReference type="NCBI Taxonomy" id="179855"/>
    <lineage>
        <taxon>Eukaryota</taxon>
        <taxon>Fungi</taxon>
        <taxon>Dikarya</taxon>
        <taxon>Basidiomycota</taxon>
        <taxon>Agaricomycotina</taxon>
        <taxon>Agaricomycetes</taxon>
        <taxon>Agaricomycetidae</taxon>
        <taxon>Agaricales</taxon>
        <taxon>Agaricineae</taxon>
        <taxon>Crepidotaceae</taxon>
        <taxon>Crepidotus</taxon>
    </lineage>
</organism>
<dbReference type="Proteomes" id="UP000807306">
    <property type="component" value="Unassembled WGS sequence"/>
</dbReference>
<evidence type="ECO:0000256" key="1">
    <source>
        <dbReference type="SAM" id="MobiDB-lite"/>
    </source>
</evidence>
<reference evidence="2" key="1">
    <citation type="submission" date="2020-11" db="EMBL/GenBank/DDBJ databases">
        <authorList>
            <consortium name="DOE Joint Genome Institute"/>
            <person name="Ahrendt S."/>
            <person name="Riley R."/>
            <person name="Andreopoulos W."/>
            <person name="Labutti K."/>
            <person name="Pangilinan J."/>
            <person name="Ruiz-Duenas F.J."/>
            <person name="Barrasa J.M."/>
            <person name="Sanchez-Garcia M."/>
            <person name="Camarero S."/>
            <person name="Miyauchi S."/>
            <person name="Serrano A."/>
            <person name="Linde D."/>
            <person name="Babiker R."/>
            <person name="Drula E."/>
            <person name="Ayuso-Fernandez I."/>
            <person name="Pacheco R."/>
            <person name="Padilla G."/>
            <person name="Ferreira P."/>
            <person name="Barriuso J."/>
            <person name="Kellner H."/>
            <person name="Castanera R."/>
            <person name="Alfaro M."/>
            <person name="Ramirez L."/>
            <person name="Pisabarro A.G."/>
            <person name="Kuo A."/>
            <person name="Tritt A."/>
            <person name="Lipzen A."/>
            <person name="He G."/>
            <person name="Yan M."/>
            <person name="Ng V."/>
            <person name="Cullen D."/>
            <person name="Martin F."/>
            <person name="Rosso M.-N."/>
            <person name="Henrissat B."/>
            <person name="Hibbett D."/>
            <person name="Martinez A.T."/>
            <person name="Grigoriev I.V."/>
        </authorList>
    </citation>
    <scope>NUCLEOTIDE SEQUENCE</scope>
    <source>
        <strain evidence="2">CBS 506.95</strain>
    </source>
</reference>
<feature type="compositionally biased region" description="Basic and acidic residues" evidence="1">
    <location>
        <begin position="22"/>
        <end position="34"/>
    </location>
</feature>
<protein>
    <submittedName>
        <fullName evidence="2">Uncharacterized protein</fullName>
    </submittedName>
</protein>
<name>A0A9P6E8V5_9AGAR</name>
<evidence type="ECO:0000313" key="2">
    <source>
        <dbReference type="EMBL" id="KAF9524605.1"/>
    </source>
</evidence>
<dbReference type="EMBL" id="MU157896">
    <property type="protein sequence ID" value="KAF9524605.1"/>
    <property type="molecule type" value="Genomic_DNA"/>
</dbReference>
<keyword evidence="3" id="KW-1185">Reference proteome</keyword>
<proteinExistence type="predicted"/>
<dbReference type="AlphaFoldDB" id="A0A9P6E8V5"/>
<feature type="region of interest" description="Disordered" evidence="1">
    <location>
        <begin position="1"/>
        <end position="35"/>
    </location>
</feature>
<accession>A0A9P6E8V5</accession>
<sequence length="211" mass="22956">MLNSSTSAQHQQGAEVAVQKTFGKERGGSDESARNVKSISSFSIRSSASSAITTAYPSIGIAEDDLRNSVIAKSNLRAVVIVIFETKMNFLAMDAGIQATRRRSRNLSGRPVDVDFATGANDGGQSFARKMVTTGIEITVDIWPCRSESSPPEINYLRIATEEPSEQITSQSESIFGECESVTNSTHVSSKSEDQRNNLGDTDNFHETRNR</sequence>
<feature type="compositionally biased region" description="Polar residues" evidence="1">
    <location>
        <begin position="1"/>
        <end position="12"/>
    </location>
</feature>